<dbReference type="Proteomes" id="UP000499080">
    <property type="component" value="Unassembled WGS sequence"/>
</dbReference>
<dbReference type="OrthoDB" id="10602315at2759"/>
<sequence>MAAAETIFRPSLARVKAGGVSDDCCHPLREELRPALSSAVGRCQYRRDVSPMPEHLFSLNYMSVYAFITHPPCVVLGYFPSVFSWKFAFLLSRNGVRERRGGYGLFIASSDLRPIFPRLFRRN</sequence>
<accession>A0A4Y2PNR2</accession>
<name>A0A4Y2PNR2_ARAVE</name>
<keyword evidence="2" id="KW-1185">Reference proteome</keyword>
<proteinExistence type="predicted"/>
<organism evidence="1 2">
    <name type="scientific">Araneus ventricosus</name>
    <name type="common">Orbweaver spider</name>
    <name type="synonym">Epeira ventricosa</name>
    <dbReference type="NCBI Taxonomy" id="182803"/>
    <lineage>
        <taxon>Eukaryota</taxon>
        <taxon>Metazoa</taxon>
        <taxon>Ecdysozoa</taxon>
        <taxon>Arthropoda</taxon>
        <taxon>Chelicerata</taxon>
        <taxon>Arachnida</taxon>
        <taxon>Araneae</taxon>
        <taxon>Araneomorphae</taxon>
        <taxon>Entelegynae</taxon>
        <taxon>Araneoidea</taxon>
        <taxon>Araneidae</taxon>
        <taxon>Araneus</taxon>
    </lineage>
</organism>
<dbReference type="EMBL" id="BGPR01011760">
    <property type="protein sequence ID" value="GBN52821.1"/>
    <property type="molecule type" value="Genomic_DNA"/>
</dbReference>
<evidence type="ECO:0000313" key="2">
    <source>
        <dbReference type="Proteomes" id="UP000499080"/>
    </source>
</evidence>
<gene>
    <name evidence="1" type="ORF">AVEN_251471_1</name>
</gene>
<comment type="caution">
    <text evidence="1">The sequence shown here is derived from an EMBL/GenBank/DDBJ whole genome shotgun (WGS) entry which is preliminary data.</text>
</comment>
<reference evidence="1 2" key="1">
    <citation type="journal article" date="2019" name="Sci. Rep.">
        <title>Orb-weaving spider Araneus ventricosus genome elucidates the spidroin gene catalogue.</title>
        <authorList>
            <person name="Kono N."/>
            <person name="Nakamura H."/>
            <person name="Ohtoshi R."/>
            <person name="Moran D.A.P."/>
            <person name="Shinohara A."/>
            <person name="Yoshida Y."/>
            <person name="Fujiwara M."/>
            <person name="Mori M."/>
            <person name="Tomita M."/>
            <person name="Arakawa K."/>
        </authorList>
    </citation>
    <scope>NUCLEOTIDE SEQUENCE [LARGE SCALE GENOMIC DNA]</scope>
</reference>
<protein>
    <submittedName>
        <fullName evidence="1">Uncharacterized protein</fullName>
    </submittedName>
</protein>
<evidence type="ECO:0000313" key="1">
    <source>
        <dbReference type="EMBL" id="GBN52821.1"/>
    </source>
</evidence>
<dbReference type="AlphaFoldDB" id="A0A4Y2PNR2"/>